<feature type="domain" description="ABC transmembrane type-1" evidence="9">
    <location>
        <begin position="1"/>
        <end position="200"/>
    </location>
</feature>
<evidence type="ECO:0000259" key="9">
    <source>
        <dbReference type="PROSITE" id="PS50929"/>
    </source>
</evidence>
<dbReference type="PANTHER" id="PTHR45136:SF2">
    <property type="entry name" value="ABC TRANSPORTER DOMAIN-CONTAINING PROTEIN"/>
    <property type="match status" value="1"/>
</dbReference>
<dbReference type="InterPro" id="IPR011527">
    <property type="entry name" value="ABC1_TM_dom"/>
</dbReference>
<dbReference type="Gene3D" id="3.40.50.300">
    <property type="entry name" value="P-loop containing nucleotide triphosphate hydrolases"/>
    <property type="match status" value="1"/>
</dbReference>
<dbReference type="InterPro" id="IPR027417">
    <property type="entry name" value="P-loop_NTPase"/>
</dbReference>
<keyword evidence="7" id="KW-0325">Glycoprotein</keyword>
<feature type="transmembrane region" description="Helical" evidence="8">
    <location>
        <begin position="140"/>
        <end position="160"/>
    </location>
</feature>
<dbReference type="GO" id="GO:0005524">
    <property type="term" value="F:ATP binding"/>
    <property type="evidence" value="ECO:0007669"/>
    <property type="project" value="InterPro"/>
</dbReference>
<keyword evidence="6 8" id="KW-0472">Membrane</keyword>
<dbReference type="GO" id="GO:0016020">
    <property type="term" value="C:membrane"/>
    <property type="evidence" value="ECO:0007669"/>
    <property type="project" value="InterPro"/>
</dbReference>
<keyword evidence="11" id="KW-1185">Reference proteome</keyword>
<evidence type="ECO:0000256" key="5">
    <source>
        <dbReference type="ARBA" id="ARBA00022989"/>
    </source>
</evidence>
<dbReference type="GO" id="GO:0016887">
    <property type="term" value="F:ATP hydrolysis activity"/>
    <property type="evidence" value="ECO:0007669"/>
    <property type="project" value="InterPro"/>
</dbReference>
<dbReference type="InterPro" id="IPR003439">
    <property type="entry name" value="ABC_transporter-like_ATP-bd"/>
</dbReference>
<gene>
    <name evidence="10" type="primary">ABCB15_4</name>
    <name evidence="10" type="ORF">CFP56_033663</name>
</gene>
<evidence type="ECO:0000256" key="4">
    <source>
        <dbReference type="ARBA" id="ARBA00022737"/>
    </source>
</evidence>
<dbReference type="PANTHER" id="PTHR45136">
    <property type="entry name" value="ABC TRANSPORTER DOMAIN-CONTAINING PROTEIN"/>
    <property type="match status" value="1"/>
</dbReference>
<accession>A0AAW0JEE3</accession>
<name>A0AAW0JEE3_QUESU</name>
<keyword evidence="4" id="KW-0677">Repeat</keyword>
<keyword evidence="3 8" id="KW-0812">Transmembrane</keyword>
<evidence type="ECO:0000256" key="8">
    <source>
        <dbReference type="SAM" id="Phobius"/>
    </source>
</evidence>
<evidence type="ECO:0000313" key="10">
    <source>
        <dbReference type="EMBL" id="KAK7825155.1"/>
    </source>
</evidence>
<evidence type="ECO:0000256" key="6">
    <source>
        <dbReference type="ARBA" id="ARBA00023136"/>
    </source>
</evidence>
<dbReference type="Pfam" id="PF00664">
    <property type="entry name" value="ABC_membrane"/>
    <property type="match status" value="1"/>
</dbReference>
<dbReference type="AlphaFoldDB" id="A0AAW0JEE3"/>
<dbReference type="PROSITE" id="PS50929">
    <property type="entry name" value="ABC_TM1F"/>
    <property type="match status" value="1"/>
</dbReference>
<evidence type="ECO:0000256" key="1">
    <source>
        <dbReference type="ARBA" id="ARBA00007577"/>
    </source>
</evidence>
<reference evidence="10 11" key="1">
    <citation type="journal article" date="2018" name="Sci. Data">
        <title>The draft genome sequence of cork oak.</title>
        <authorList>
            <person name="Ramos A.M."/>
            <person name="Usie A."/>
            <person name="Barbosa P."/>
            <person name="Barros P.M."/>
            <person name="Capote T."/>
            <person name="Chaves I."/>
            <person name="Simoes F."/>
            <person name="Abreu I."/>
            <person name="Carrasquinho I."/>
            <person name="Faro C."/>
            <person name="Guimaraes J.B."/>
            <person name="Mendonca D."/>
            <person name="Nobrega F."/>
            <person name="Rodrigues L."/>
            <person name="Saibo N.J.M."/>
            <person name="Varela M.C."/>
            <person name="Egas C."/>
            <person name="Matos J."/>
            <person name="Miguel C.M."/>
            <person name="Oliveira M.M."/>
            <person name="Ricardo C.P."/>
            <person name="Goncalves S."/>
        </authorList>
    </citation>
    <scope>NUCLEOTIDE SEQUENCE [LARGE SCALE GENOMIC DNA]</scope>
    <source>
        <strain evidence="11">cv. HL8</strain>
    </source>
</reference>
<protein>
    <submittedName>
        <fullName evidence="10">Abc transporter b family member 15</fullName>
    </submittedName>
</protein>
<dbReference type="SUPFAM" id="SSF90123">
    <property type="entry name" value="ABC transporter transmembrane region"/>
    <property type="match status" value="1"/>
</dbReference>
<evidence type="ECO:0000256" key="3">
    <source>
        <dbReference type="ARBA" id="ARBA00022692"/>
    </source>
</evidence>
<dbReference type="Proteomes" id="UP000237347">
    <property type="component" value="Unassembled WGS sequence"/>
</dbReference>
<dbReference type="Gene3D" id="1.20.1560.10">
    <property type="entry name" value="ABC transporter type 1, transmembrane domain"/>
    <property type="match status" value="1"/>
</dbReference>
<comment type="caution">
    <text evidence="10">The sequence shown here is derived from an EMBL/GenBank/DDBJ whole genome shotgun (WGS) entry which is preliminary data.</text>
</comment>
<dbReference type="SUPFAM" id="SSF52540">
    <property type="entry name" value="P-loop containing nucleoside triphosphate hydrolases"/>
    <property type="match status" value="1"/>
</dbReference>
<dbReference type="GO" id="GO:0140359">
    <property type="term" value="F:ABC-type transporter activity"/>
    <property type="evidence" value="ECO:0007669"/>
    <property type="project" value="InterPro"/>
</dbReference>
<dbReference type="InterPro" id="IPR036640">
    <property type="entry name" value="ABC1_TM_sf"/>
</dbReference>
<keyword evidence="2" id="KW-0813">Transport</keyword>
<evidence type="ECO:0000256" key="2">
    <source>
        <dbReference type="ARBA" id="ARBA00022448"/>
    </source>
</evidence>
<feature type="transmembrane region" description="Helical" evidence="8">
    <location>
        <begin position="172"/>
        <end position="192"/>
    </location>
</feature>
<proteinExistence type="inferred from homology"/>
<sequence>MTIVLRQDVGYFDLHVTSTSEVITSVSNDSLVIQDVLGEKVPNFVMNASMFFGSYIAAFLLLWRLAIVGFPFIVLLVIPGLMYGRTLTGLARKIREEYNQAGTVAEQAVSSIRTVYAFVGESKTIETFSSALQGQGLAKGLAIGSNGIVFAIWSFMAYYGSRLVMYHNAKGGTVFVVGAAIAVGGLAFGSGLSNLKYFSEASAAGERIMEGPKIDSDSMEGEIIENVSGNVEFKHAREHYLQRLLLRDSSRKNCGLVGGSGSGKSTVISLLQRFYDPLSGDILLDGVAINKLQLKWLRSQMGLVSQEPALFATTIKENILFGKENATIEEIEEAAKASNAHNFINLLDEFRRFLLEAAYLSAEDFGRSTSSKLRSTIRYGSVCSLLLFSGKFLVHHAMFHIYKIELSAPMSGKTELACPHTCGSY</sequence>
<organism evidence="10 11">
    <name type="scientific">Quercus suber</name>
    <name type="common">Cork oak</name>
    <dbReference type="NCBI Taxonomy" id="58331"/>
    <lineage>
        <taxon>Eukaryota</taxon>
        <taxon>Viridiplantae</taxon>
        <taxon>Streptophyta</taxon>
        <taxon>Embryophyta</taxon>
        <taxon>Tracheophyta</taxon>
        <taxon>Spermatophyta</taxon>
        <taxon>Magnoliopsida</taxon>
        <taxon>eudicotyledons</taxon>
        <taxon>Gunneridae</taxon>
        <taxon>Pentapetalae</taxon>
        <taxon>rosids</taxon>
        <taxon>fabids</taxon>
        <taxon>Fagales</taxon>
        <taxon>Fagaceae</taxon>
        <taxon>Quercus</taxon>
    </lineage>
</organism>
<dbReference type="Pfam" id="PF00005">
    <property type="entry name" value="ABC_tran"/>
    <property type="match status" value="1"/>
</dbReference>
<keyword evidence="5 8" id="KW-1133">Transmembrane helix</keyword>
<feature type="transmembrane region" description="Helical" evidence="8">
    <location>
        <begin position="55"/>
        <end position="83"/>
    </location>
</feature>
<dbReference type="CDD" id="cd18577">
    <property type="entry name" value="ABC_6TM_Pgp_ABCB1_D1_like"/>
    <property type="match status" value="1"/>
</dbReference>
<comment type="similarity">
    <text evidence="1">Belongs to the ABC transporter superfamily. ABCB family. Multidrug resistance exporter (TC 3.A.1.201) subfamily.</text>
</comment>
<evidence type="ECO:0000313" key="11">
    <source>
        <dbReference type="Proteomes" id="UP000237347"/>
    </source>
</evidence>
<dbReference type="EMBL" id="PKMF04000583">
    <property type="protein sequence ID" value="KAK7825155.1"/>
    <property type="molecule type" value="Genomic_DNA"/>
</dbReference>
<evidence type="ECO:0000256" key="7">
    <source>
        <dbReference type="ARBA" id="ARBA00023180"/>
    </source>
</evidence>